<evidence type="ECO:0000313" key="2">
    <source>
        <dbReference type="Proteomes" id="UP001239111"/>
    </source>
</evidence>
<accession>A0ACC2PWB0</accession>
<protein>
    <submittedName>
        <fullName evidence="1">Uncharacterized protein</fullName>
    </submittedName>
</protein>
<sequence>MCRGVSILCPTILVLCTFAATSCGARFTPRLILGGSLDAVHQDNSTNNNILPSSDSLDECDTCVCGVSRQVRIVNGDTTNTNEFPWAVAIEYQGLHHCGASLITRKHLVSAAHCFYGFAQNQFGLRLPDNEEYHIASIKIHELYDKQTFNNDIAIIELDRRIPMDGPASTVCLPRVFERFNYIGSTGVAIGWGRLGEGRPLSLQLRKVELPIMSEEECLRSEYPKTRVTRNMFCAGYLEGKKDSCAGDSGGAFNVRKGNGAMDLVGIVSFGRGCARPKFPGVYTKVSNYLSWIDRQIQHECKCLPPRDPHSLNNE</sequence>
<dbReference type="Proteomes" id="UP001239111">
    <property type="component" value="Chromosome 1"/>
</dbReference>
<dbReference type="EMBL" id="CM056741">
    <property type="protein sequence ID" value="KAJ8687238.1"/>
    <property type="molecule type" value="Genomic_DNA"/>
</dbReference>
<proteinExistence type="predicted"/>
<evidence type="ECO:0000313" key="1">
    <source>
        <dbReference type="EMBL" id="KAJ8687238.1"/>
    </source>
</evidence>
<comment type="caution">
    <text evidence="1">The sequence shown here is derived from an EMBL/GenBank/DDBJ whole genome shotgun (WGS) entry which is preliminary data.</text>
</comment>
<name>A0ACC2PWB0_9HYME</name>
<keyword evidence="2" id="KW-1185">Reference proteome</keyword>
<organism evidence="1 2">
    <name type="scientific">Eretmocerus hayati</name>
    <dbReference type="NCBI Taxonomy" id="131215"/>
    <lineage>
        <taxon>Eukaryota</taxon>
        <taxon>Metazoa</taxon>
        <taxon>Ecdysozoa</taxon>
        <taxon>Arthropoda</taxon>
        <taxon>Hexapoda</taxon>
        <taxon>Insecta</taxon>
        <taxon>Pterygota</taxon>
        <taxon>Neoptera</taxon>
        <taxon>Endopterygota</taxon>
        <taxon>Hymenoptera</taxon>
        <taxon>Apocrita</taxon>
        <taxon>Proctotrupomorpha</taxon>
        <taxon>Chalcidoidea</taxon>
        <taxon>Aphelinidae</taxon>
        <taxon>Aphelininae</taxon>
        <taxon>Eretmocerus</taxon>
    </lineage>
</organism>
<reference evidence="1" key="1">
    <citation type="submission" date="2023-04" db="EMBL/GenBank/DDBJ databases">
        <title>A chromosome-level genome assembly of the parasitoid wasp Eretmocerus hayati.</title>
        <authorList>
            <person name="Zhong Y."/>
            <person name="Liu S."/>
            <person name="Liu Y."/>
        </authorList>
    </citation>
    <scope>NUCLEOTIDE SEQUENCE</scope>
    <source>
        <strain evidence="1">ZJU_SS_LIU_2023</strain>
    </source>
</reference>
<gene>
    <name evidence="1" type="ORF">QAD02_023032</name>
</gene>